<evidence type="ECO:0008006" key="4">
    <source>
        <dbReference type="Google" id="ProtNLM"/>
    </source>
</evidence>
<dbReference type="OrthoDB" id="6322541at2"/>
<proteinExistence type="predicted"/>
<organism evidence="2 3">
    <name type="scientific">Brumicola pallidula DSM 14239 = ACAM 615</name>
    <dbReference type="NCBI Taxonomy" id="1121922"/>
    <lineage>
        <taxon>Bacteria</taxon>
        <taxon>Pseudomonadati</taxon>
        <taxon>Pseudomonadota</taxon>
        <taxon>Gammaproteobacteria</taxon>
        <taxon>Alteromonadales</taxon>
        <taxon>Alteromonadaceae</taxon>
        <taxon>Brumicola</taxon>
    </lineage>
</organism>
<dbReference type="AlphaFoldDB" id="K6ZD23"/>
<evidence type="ECO:0000313" key="3">
    <source>
        <dbReference type="Proteomes" id="UP000006251"/>
    </source>
</evidence>
<sequence>MQLKIVQFDVQISEDQVKRLNETLSMQLGRYTQIIEIVNTSFKNDIDQFGQKVIQCSVVIELLPDGSATTSNTAITIEDAFYNSISRAKRQLDRQRRGNKRQFSPTYTINK</sequence>
<evidence type="ECO:0000256" key="1">
    <source>
        <dbReference type="SAM" id="MobiDB-lite"/>
    </source>
</evidence>
<name>K6ZD23_9ALTE</name>
<evidence type="ECO:0000313" key="2">
    <source>
        <dbReference type="EMBL" id="GAC28252.1"/>
    </source>
</evidence>
<feature type="region of interest" description="Disordered" evidence="1">
    <location>
        <begin position="91"/>
        <end position="111"/>
    </location>
</feature>
<protein>
    <recommendedName>
        <fullName evidence="4">Ribosomal subunit interface protein</fullName>
    </recommendedName>
</protein>
<dbReference type="RefSeq" id="WP_006010290.1">
    <property type="nucleotide sequence ID" value="NZ_BAEQ01000023.1"/>
</dbReference>
<dbReference type="STRING" id="1121922.GCA_000428905_00691"/>
<gene>
    <name evidence="2" type="ORF">GPAL_1379</name>
</gene>
<comment type="caution">
    <text evidence="2">The sequence shown here is derived from an EMBL/GenBank/DDBJ whole genome shotgun (WGS) entry which is preliminary data.</text>
</comment>
<feature type="compositionally biased region" description="Polar residues" evidence="1">
    <location>
        <begin position="101"/>
        <end position="111"/>
    </location>
</feature>
<accession>K6ZD23</accession>
<keyword evidence="3" id="KW-1185">Reference proteome</keyword>
<reference evidence="3" key="1">
    <citation type="journal article" date="2014" name="Environ. Microbiol.">
        <title>Comparative genomics of the marine bacterial genus Glaciecola reveals the high degree of genomic diversity and genomic characteristic for cold adaptation.</title>
        <authorList>
            <person name="Qin Q.L."/>
            <person name="Xie B.B."/>
            <person name="Yu Y."/>
            <person name="Shu Y.L."/>
            <person name="Rong J.C."/>
            <person name="Zhang Y.J."/>
            <person name="Zhao D.L."/>
            <person name="Chen X.L."/>
            <person name="Zhang X.Y."/>
            <person name="Chen B."/>
            <person name="Zhou B.C."/>
            <person name="Zhang Y.Z."/>
        </authorList>
    </citation>
    <scope>NUCLEOTIDE SEQUENCE [LARGE SCALE GENOMIC DNA]</scope>
    <source>
        <strain evidence="3">ACAM 615</strain>
    </source>
</reference>
<dbReference type="Proteomes" id="UP000006251">
    <property type="component" value="Unassembled WGS sequence"/>
</dbReference>
<dbReference type="EMBL" id="BAEQ01000023">
    <property type="protein sequence ID" value="GAC28252.1"/>
    <property type="molecule type" value="Genomic_DNA"/>
</dbReference>